<dbReference type="Gramene" id="mRNA:HanXRQr2_Chr04g0140601">
    <property type="protein sequence ID" value="mRNA:HanXRQr2_Chr04g0140601"/>
    <property type="gene ID" value="HanXRQr2_Chr04g0140601"/>
</dbReference>
<dbReference type="AlphaFoldDB" id="A0A251UUN3"/>
<organism evidence="4 5">
    <name type="scientific">Helianthus annuus</name>
    <name type="common">Common sunflower</name>
    <dbReference type="NCBI Taxonomy" id="4232"/>
    <lineage>
        <taxon>Eukaryota</taxon>
        <taxon>Viridiplantae</taxon>
        <taxon>Streptophyta</taxon>
        <taxon>Embryophyta</taxon>
        <taxon>Tracheophyta</taxon>
        <taxon>Spermatophyta</taxon>
        <taxon>Magnoliopsida</taxon>
        <taxon>eudicotyledons</taxon>
        <taxon>Gunneridae</taxon>
        <taxon>Pentapetalae</taxon>
        <taxon>asterids</taxon>
        <taxon>campanulids</taxon>
        <taxon>Asterales</taxon>
        <taxon>Asteraceae</taxon>
        <taxon>Asteroideae</taxon>
        <taxon>Heliantheae alliance</taxon>
        <taxon>Heliantheae</taxon>
        <taxon>Helianthus</taxon>
    </lineage>
</organism>
<evidence type="ECO:0000313" key="4">
    <source>
        <dbReference type="EMBL" id="OTG27065.1"/>
    </source>
</evidence>
<feature type="region of interest" description="Disordered" evidence="1">
    <location>
        <begin position="205"/>
        <end position="249"/>
    </location>
</feature>
<dbReference type="InterPro" id="IPR044679">
    <property type="entry name" value="PWWP2-like"/>
</dbReference>
<dbReference type="Pfam" id="PF00855">
    <property type="entry name" value="PWWP"/>
    <property type="match status" value="1"/>
</dbReference>
<dbReference type="InterPro" id="IPR000313">
    <property type="entry name" value="PWWP_dom"/>
</dbReference>
<dbReference type="EMBL" id="MNCJ02000319">
    <property type="protein sequence ID" value="KAF5808019.1"/>
    <property type="molecule type" value="Genomic_DNA"/>
</dbReference>
<feature type="compositionally biased region" description="Polar residues" evidence="1">
    <location>
        <begin position="205"/>
        <end position="226"/>
    </location>
</feature>
<evidence type="ECO:0000259" key="2">
    <source>
        <dbReference type="PROSITE" id="PS50812"/>
    </source>
</evidence>
<dbReference type="SUPFAM" id="SSF63748">
    <property type="entry name" value="Tudor/PWWP/MBT"/>
    <property type="match status" value="1"/>
</dbReference>
<dbReference type="Gene3D" id="2.30.30.140">
    <property type="match status" value="1"/>
</dbReference>
<feature type="compositionally biased region" description="Acidic residues" evidence="1">
    <location>
        <begin position="139"/>
        <end position="148"/>
    </location>
</feature>
<reference evidence="4" key="2">
    <citation type="submission" date="2017-02" db="EMBL/GenBank/DDBJ databases">
        <title>Sunflower complete genome.</title>
        <authorList>
            <person name="Langlade N."/>
            <person name="Munos S."/>
        </authorList>
    </citation>
    <scope>NUCLEOTIDE SEQUENCE [LARGE SCALE GENOMIC DNA]</scope>
    <source>
        <tissue evidence="4">Leaves</tissue>
    </source>
</reference>
<dbReference type="OrthoDB" id="607790at2759"/>
<reference evidence="3 5" key="1">
    <citation type="journal article" date="2017" name="Nature">
        <title>The sunflower genome provides insights into oil metabolism, flowering and Asterid evolution.</title>
        <authorList>
            <person name="Badouin H."/>
            <person name="Gouzy J."/>
            <person name="Grassa C.J."/>
            <person name="Murat F."/>
            <person name="Staton S.E."/>
            <person name="Cottret L."/>
            <person name="Lelandais-Briere C."/>
            <person name="Owens G.L."/>
            <person name="Carrere S."/>
            <person name="Mayjonade B."/>
            <person name="Legrand L."/>
            <person name="Gill N."/>
            <person name="Kane N.C."/>
            <person name="Bowers J.E."/>
            <person name="Hubner S."/>
            <person name="Bellec A."/>
            <person name="Berard A."/>
            <person name="Berges H."/>
            <person name="Blanchet N."/>
            <person name="Boniface M.C."/>
            <person name="Brunel D."/>
            <person name="Catrice O."/>
            <person name="Chaidir N."/>
            <person name="Claudel C."/>
            <person name="Donnadieu C."/>
            <person name="Faraut T."/>
            <person name="Fievet G."/>
            <person name="Helmstetter N."/>
            <person name="King M."/>
            <person name="Knapp S.J."/>
            <person name="Lai Z."/>
            <person name="Le Paslier M.C."/>
            <person name="Lippi Y."/>
            <person name="Lorenzon L."/>
            <person name="Mandel J.R."/>
            <person name="Marage G."/>
            <person name="Marchand G."/>
            <person name="Marquand E."/>
            <person name="Bret-Mestries E."/>
            <person name="Morien E."/>
            <person name="Nambeesan S."/>
            <person name="Nguyen T."/>
            <person name="Pegot-Espagnet P."/>
            <person name="Pouilly N."/>
            <person name="Raftis F."/>
            <person name="Sallet E."/>
            <person name="Schiex T."/>
            <person name="Thomas J."/>
            <person name="Vandecasteele C."/>
            <person name="Vares D."/>
            <person name="Vear F."/>
            <person name="Vautrin S."/>
            <person name="Crespi M."/>
            <person name="Mangin B."/>
            <person name="Burke J.M."/>
            <person name="Salse J."/>
            <person name="Munos S."/>
            <person name="Vincourt P."/>
            <person name="Rieseberg L.H."/>
            <person name="Langlade N.B."/>
        </authorList>
    </citation>
    <scope>NUCLEOTIDE SEQUENCE [LARGE SCALE GENOMIC DNA]</scope>
    <source>
        <strain evidence="5">cv. SF193</strain>
        <tissue evidence="3">Leaves</tissue>
    </source>
</reference>
<feature type="compositionally biased region" description="Basic residues" evidence="1">
    <location>
        <begin position="321"/>
        <end position="332"/>
    </location>
</feature>
<feature type="domain" description="PWWP" evidence="2">
    <location>
        <begin position="16"/>
        <end position="72"/>
    </location>
</feature>
<dbReference type="STRING" id="4232.A0A251UUN3"/>
<evidence type="ECO:0000256" key="1">
    <source>
        <dbReference type="SAM" id="MobiDB-lite"/>
    </source>
</evidence>
<evidence type="ECO:0000313" key="5">
    <source>
        <dbReference type="Proteomes" id="UP000215914"/>
    </source>
</evidence>
<reference evidence="3" key="3">
    <citation type="submission" date="2020-06" db="EMBL/GenBank/DDBJ databases">
        <title>Helianthus annuus Genome sequencing and assembly Release 2.</title>
        <authorList>
            <person name="Gouzy J."/>
            <person name="Langlade N."/>
            <person name="Munos S."/>
        </authorList>
    </citation>
    <scope>NUCLEOTIDE SEQUENCE</scope>
    <source>
        <tissue evidence="3">Leaves</tissue>
    </source>
</reference>
<name>A0A251UUN3_HELAN</name>
<dbReference type="CDD" id="cd05162">
    <property type="entry name" value="PWWP"/>
    <property type="match status" value="1"/>
</dbReference>
<sequence>MGSFSEANGYNIDSAVGGLVWIRRRNGSWWPGRILSPNELPESCLLSPRRSGVPVQLLGKEDASVEWYNLEKSKRVKPFRCGEYDECIKKAKATATISCKKAAKYAHREDAILQALELENSQLSKSHNHESTSQTENNDSSDSEDDGTEGSMKRMRGLEDLGLGTAISSFKKKRSRAVCHPLTNVLKKTEMVTVPVTCEELTGLNGPSFSDNKMSHSTGNVVNSDSEANDCKRKENENSSKSDLLDNDRSSGRLFDVPFIREEKHSAGSSPGFVPETGRVGAGPVGTVSVEPDEFQESRSISSGVEINHIMDNGTSNWQNKGKRNSRNKNKTKTMQKILDPDDELRKVNMVDLMASQRSVPIRQPRSKKTDTGILYDVNVEVKAGHGSQHLPYVSLMSNFTAQTVTGHSLEVEVLNDTVSDLSLNNSSECLSSSCELGGVNKVNVVNEDVNMVPRLSRKPRKKGLLSNKKIRRLSSLTSSKSETRTLKRPDLACVPLKVVFGRIYSALGISSADAASDP</sequence>
<feature type="region of interest" description="Disordered" evidence="1">
    <location>
        <begin position="311"/>
        <end position="332"/>
    </location>
</feature>
<dbReference type="PROSITE" id="PS50812">
    <property type="entry name" value="PWWP"/>
    <property type="match status" value="1"/>
</dbReference>
<dbReference type="EMBL" id="CM007893">
    <property type="protein sequence ID" value="OTG27065.1"/>
    <property type="molecule type" value="Genomic_DNA"/>
</dbReference>
<dbReference type="InParanoid" id="A0A251UUN3"/>
<dbReference type="PANTHER" id="PTHR33697">
    <property type="entry name" value="T17B22.17 PROTEIN-RELATED"/>
    <property type="match status" value="1"/>
</dbReference>
<evidence type="ECO:0000313" key="3">
    <source>
        <dbReference type="EMBL" id="KAF5808019.1"/>
    </source>
</evidence>
<proteinExistence type="predicted"/>
<dbReference type="PANTHER" id="PTHR33697:SF1">
    <property type="entry name" value="TUDOR_PWWP_MBT SUPERFAMILY PROTEIN"/>
    <property type="match status" value="1"/>
</dbReference>
<protein>
    <submittedName>
        <fullName evidence="3">PWWP domain-containing protein</fullName>
    </submittedName>
</protein>
<dbReference type="Proteomes" id="UP000215914">
    <property type="component" value="Chromosome 4"/>
</dbReference>
<keyword evidence="5" id="KW-1185">Reference proteome</keyword>
<feature type="compositionally biased region" description="Basic and acidic residues" evidence="1">
    <location>
        <begin position="229"/>
        <end position="249"/>
    </location>
</feature>
<dbReference type="OMA" id="GFACISP"/>
<gene>
    <name evidence="4" type="ORF">HannXRQ_Chr04g0095981</name>
    <name evidence="3" type="ORF">HanXRQr2_Chr04g0140601</name>
</gene>
<accession>A0A251UUN3</accession>
<feature type="region of interest" description="Disordered" evidence="1">
    <location>
        <begin position="124"/>
        <end position="152"/>
    </location>
</feature>
<dbReference type="FunCoup" id="A0A251UUN3">
    <property type="interactions" value="2718"/>
</dbReference>